<proteinExistence type="predicted"/>
<dbReference type="AlphaFoldDB" id="A0A1B6JGC4"/>
<accession>A0A1B6JGC4</accession>
<feature type="non-terminal residue" evidence="2">
    <location>
        <position position="172"/>
    </location>
</feature>
<gene>
    <name evidence="2" type="ORF">g.41813</name>
</gene>
<dbReference type="PANTHER" id="PTHR10773:SF19">
    <property type="match status" value="1"/>
</dbReference>
<name>A0A1B6JGC4_9HEMI</name>
<dbReference type="EMBL" id="GECU01009375">
    <property type="protein sequence ID" value="JAS98331.1"/>
    <property type="molecule type" value="Transcribed_RNA"/>
</dbReference>
<dbReference type="PANTHER" id="PTHR10773">
    <property type="entry name" value="DNA-DIRECTED RNA POLYMERASES I, II, AND III SUBUNIT RPABC2"/>
    <property type="match status" value="1"/>
</dbReference>
<evidence type="ECO:0000256" key="1">
    <source>
        <dbReference type="SAM" id="MobiDB-lite"/>
    </source>
</evidence>
<evidence type="ECO:0000313" key="2">
    <source>
        <dbReference type="EMBL" id="JAS98331.1"/>
    </source>
</evidence>
<reference evidence="2" key="1">
    <citation type="submission" date="2015-11" db="EMBL/GenBank/DDBJ databases">
        <title>De novo transcriptome assembly of four potential Pierce s Disease insect vectors from Arizona vineyards.</title>
        <authorList>
            <person name="Tassone E.E."/>
        </authorList>
    </citation>
    <scope>NUCLEOTIDE SEQUENCE</scope>
</reference>
<protein>
    <submittedName>
        <fullName evidence="2">Uncharacterized protein</fullName>
    </submittedName>
</protein>
<sequence length="172" mass="19336">MSEASENEESPAKKRRGVGNAVSKMKVARLKGEEFVTTSGVLVEQKTTGPECDCRNKCTSNFTEEQKLKIVSTVYSGRPKNERDTYLIGLIDRCDVQRHRSISPHSKQLSSSFKYNTVVDGKKFEVCRKAYLSLHAVTSKVVFRLTSILTKGEQPMDMRGRHGNHSKIPNEV</sequence>
<feature type="region of interest" description="Disordered" evidence="1">
    <location>
        <begin position="1"/>
        <end position="20"/>
    </location>
</feature>
<organism evidence="2">
    <name type="scientific">Homalodisca liturata</name>
    <dbReference type="NCBI Taxonomy" id="320908"/>
    <lineage>
        <taxon>Eukaryota</taxon>
        <taxon>Metazoa</taxon>
        <taxon>Ecdysozoa</taxon>
        <taxon>Arthropoda</taxon>
        <taxon>Hexapoda</taxon>
        <taxon>Insecta</taxon>
        <taxon>Pterygota</taxon>
        <taxon>Neoptera</taxon>
        <taxon>Paraneoptera</taxon>
        <taxon>Hemiptera</taxon>
        <taxon>Auchenorrhyncha</taxon>
        <taxon>Membracoidea</taxon>
        <taxon>Cicadellidae</taxon>
        <taxon>Cicadellinae</taxon>
        <taxon>Proconiini</taxon>
        <taxon>Homalodisca</taxon>
    </lineage>
</organism>